<dbReference type="SUPFAM" id="SSF52540">
    <property type="entry name" value="P-loop containing nucleoside triphosphate hydrolases"/>
    <property type="match status" value="1"/>
</dbReference>
<dbReference type="InterPro" id="IPR027417">
    <property type="entry name" value="P-loop_NTPase"/>
</dbReference>
<dbReference type="CDD" id="cd02019">
    <property type="entry name" value="NK"/>
    <property type="match status" value="1"/>
</dbReference>
<accession>A0AAP8PQ76</accession>
<dbReference type="Proteomes" id="UP001171687">
    <property type="component" value="Unassembled WGS sequence"/>
</dbReference>
<dbReference type="Gene3D" id="3.40.50.300">
    <property type="entry name" value="P-loop containing nucleotide triphosphate hydrolases"/>
    <property type="match status" value="1"/>
</dbReference>
<evidence type="ECO:0000313" key="1">
    <source>
        <dbReference type="EMBL" id="MDN4533703.1"/>
    </source>
</evidence>
<name>A0AAP8PQ76_9STAP</name>
<reference evidence="2 3" key="1">
    <citation type="submission" date="2017-08" db="EMBL/GenBank/DDBJ databases">
        <title>Draft genome sequences of 64 type strains of genus Staph aureus.</title>
        <authorList>
            <person name="Cole K."/>
            <person name="Golubchik T."/>
            <person name="Russell J."/>
            <person name="Foster D."/>
            <person name="Llewelyn M."/>
            <person name="Wilson D."/>
            <person name="Crook D."/>
            <person name="Paul J."/>
        </authorList>
    </citation>
    <scope>NUCLEOTIDE SEQUENCE [LARGE SCALE GENOMIC DNA]</scope>
    <source>
        <strain evidence="2 3">NCTC 12101</strain>
    </source>
</reference>
<dbReference type="NCBIfam" id="NF005255">
    <property type="entry name" value="PRK06762.2-2"/>
    <property type="match status" value="1"/>
</dbReference>
<dbReference type="Pfam" id="PF13671">
    <property type="entry name" value="AAA_33"/>
    <property type="match status" value="1"/>
</dbReference>
<dbReference type="RefSeq" id="WP_059107388.1">
    <property type="nucleotide sequence ID" value="NZ_AP024589.1"/>
</dbReference>
<evidence type="ECO:0000313" key="2">
    <source>
        <dbReference type="EMBL" id="PNZ68849.1"/>
    </source>
</evidence>
<proteinExistence type="predicted"/>
<sequence length="166" mass="19243">MSVVILIRGNSGSGKTTVAKEIHHLLAPVSLYISQDVVRREMLKVKDLPNNLAIGLIAQILDYGMRHCDFVILEGILSENKYGEMLRNTLKQADKVFAYYYDLSFEETLRRHETKENTDFGEKEMRSWFTPHDTIGLENERIVDDEMTQEDMIQLVMKDLKLYKAN</sequence>
<reference evidence="1" key="2">
    <citation type="submission" date="2023-07" db="EMBL/GenBank/DDBJ databases">
        <title>Evaluation of the beneficial properties of pineapple isolates.</title>
        <authorList>
            <person name="Adefiranye O."/>
        </authorList>
    </citation>
    <scope>NUCLEOTIDE SEQUENCE</scope>
    <source>
        <strain evidence="1">PAPLE_T1</strain>
    </source>
</reference>
<dbReference type="AlphaFoldDB" id="A0AAP8PQ76"/>
<gene>
    <name evidence="2" type="ORF">CD158_02665</name>
    <name evidence="1" type="ORF">QYH67_09050</name>
</gene>
<comment type="caution">
    <text evidence="2">The sequence shown here is derived from an EMBL/GenBank/DDBJ whole genome shotgun (WGS) entry which is preliminary data.</text>
</comment>
<evidence type="ECO:0000313" key="3">
    <source>
        <dbReference type="Proteomes" id="UP000242470"/>
    </source>
</evidence>
<dbReference type="NCBIfam" id="NF005253">
    <property type="entry name" value="PRK06762.1-4"/>
    <property type="match status" value="1"/>
</dbReference>
<dbReference type="Proteomes" id="UP000242470">
    <property type="component" value="Unassembled WGS sequence"/>
</dbReference>
<dbReference type="GeneID" id="64981376"/>
<organism evidence="2 3">
    <name type="scientific">Staphylococcus auricularis</name>
    <dbReference type="NCBI Taxonomy" id="29379"/>
    <lineage>
        <taxon>Bacteria</taxon>
        <taxon>Bacillati</taxon>
        <taxon>Bacillota</taxon>
        <taxon>Bacilli</taxon>
        <taxon>Bacillales</taxon>
        <taxon>Staphylococcaceae</taxon>
        <taxon>Staphylococcus</taxon>
    </lineage>
</organism>
<dbReference type="EMBL" id="JAUHQC010000011">
    <property type="protein sequence ID" value="MDN4533703.1"/>
    <property type="molecule type" value="Genomic_DNA"/>
</dbReference>
<protein>
    <submittedName>
        <fullName evidence="1">AAA family ATPase</fullName>
    </submittedName>
</protein>
<dbReference type="EMBL" id="PPQW01000009">
    <property type="protein sequence ID" value="PNZ68849.1"/>
    <property type="molecule type" value="Genomic_DNA"/>
</dbReference>